<geneLocation type="mitochondrion" evidence="2"/>
<proteinExistence type="predicted"/>
<feature type="transmembrane region" description="Helical" evidence="1">
    <location>
        <begin position="7"/>
        <end position="35"/>
    </location>
</feature>
<name>A0A386HV89_9CEST</name>
<dbReference type="EMBL" id="MH282837">
    <property type="protein sequence ID" value="AYD49576.1"/>
    <property type="molecule type" value="Genomic_DNA"/>
</dbReference>
<accession>A0A386HV89</accession>
<keyword evidence="1" id="KW-0472">Membrane</keyword>
<gene>
    <name evidence="2" type="primary">nad6</name>
</gene>
<sequence>MVVSFILFFYFLSLIMFSVISHPVYYCGLLVFNALLSSLLCYVLYGFSWYALLFCLVYVGGVYILFIFISVFSPNNSVLFVNSFNVYYVVILFGLCFLGVLFFRNLLFFECSSYLCTINEGVLYLSMCFTLVFGFVVLSLIMCVKANYYR</sequence>
<keyword evidence="1" id="KW-1133">Transmembrane helix</keyword>
<dbReference type="AlphaFoldDB" id="A0A386HV89"/>
<feature type="transmembrane region" description="Helical" evidence="1">
    <location>
        <begin position="123"/>
        <end position="144"/>
    </location>
</feature>
<organism evidence="2">
    <name type="scientific">Paruterina candelabraria</name>
    <dbReference type="NCBI Taxonomy" id="2364639"/>
    <lineage>
        <taxon>Eukaryota</taxon>
        <taxon>Metazoa</taxon>
        <taxon>Spiralia</taxon>
        <taxon>Lophotrochozoa</taxon>
        <taxon>Platyhelminthes</taxon>
        <taxon>Cestoda</taxon>
        <taxon>Eucestoda</taxon>
        <taxon>Cyclophyllidea</taxon>
        <taxon>Paruterinidae</taxon>
        <taxon>Paruterina</taxon>
    </lineage>
</organism>
<keyword evidence="2" id="KW-0496">Mitochondrion</keyword>
<evidence type="ECO:0000256" key="1">
    <source>
        <dbReference type="SAM" id="Phobius"/>
    </source>
</evidence>
<evidence type="ECO:0000313" key="2">
    <source>
        <dbReference type="EMBL" id="AYD49576.1"/>
    </source>
</evidence>
<reference evidence="2" key="1">
    <citation type="journal article" date="2018" name="Acta Trop.">
        <title>Mitochondrial genome of Paruterina candelabraria (Cestoda: Paruterinidae), with implications for the relationships between the genera Cladotaenia and Paruterina.</title>
        <authorList>
            <person name="Guo A."/>
            <person name="Wang L."/>
            <person name="Zhang S."/>
            <person name="Zheng Y."/>
            <person name="Georgiev B.B."/>
            <person name="Luo X."/>
            <person name="Huang S."/>
            <person name="Cai X."/>
        </authorList>
    </citation>
    <scope>NUCLEOTIDE SEQUENCE</scope>
</reference>
<protein>
    <submittedName>
        <fullName evidence="2">NADH dehydrogenase subunit 6</fullName>
    </submittedName>
</protein>
<feature type="transmembrane region" description="Helical" evidence="1">
    <location>
        <begin position="84"/>
        <end position="103"/>
    </location>
</feature>
<feature type="transmembrane region" description="Helical" evidence="1">
    <location>
        <begin position="47"/>
        <end position="72"/>
    </location>
</feature>
<keyword evidence="1" id="KW-0812">Transmembrane</keyword>